<dbReference type="InterPro" id="IPR012902">
    <property type="entry name" value="N_methyl_site"/>
</dbReference>
<dbReference type="EMBL" id="BARS01018104">
    <property type="protein sequence ID" value="GAF90758.1"/>
    <property type="molecule type" value="Genomic_DNA"/>
</dbReference>
<gene>
    <name evidence="2" type="ORF">S01H1_29512</name>
</gene>
<evidence type="ECO:0008006" key="3">
    <source>
        <dbReference type="Google" id="ProtNLM"/>
    </source>
</evidence>
<proteinExistence type="predicted"/>
<evidence type="ECO:0000256" key="1">
    <source>
        <dbReference type="SAM" id="Phobius"/>
    </source>
</evidence>
<keyword evidence="1" id="KW-1133">Transmembrane helix</keyword>
<dbReference type="Pfam" id="PF07963">
    <property type="entry name" value="N_methyl"/>
    <property type="match status" value="1"/>
</dbReference>
<name>X0TB54_9ZZZZ</name>
<sequence>MIALDREKGFTLIEMLISICIMAIAFAGLATMQIACINGNAIAGNLTDGITLAQDYVEYLNSLDIDDPQLDDVNTGNNGSLTTADLDDPGTYDFIETGIDGQGEAGGMYTRICNVSAVDTPVGGAKTVVAIVIWKNHRVSVSSIIGET</sequence>
<organism evidence="2">
    <name type="scientific">marine sediment metagenome</name>
    <dbReference type="NCBI Taxonomy" id="412755"/>
    <lineage>
        <taxon>unclassified sequences</taxon>
        <taxon>metagenomes</taxon>
        <taxon>ecological metagenomes</taxon>
    </lineage>
</organism>
<protein>
    <recommendedName>
        <fullName evidence="3">Prepilin-type N-terminal cleavage/methylation domain-containing protein</fullName>
    </recommendedName>
</protein>
<dbReference type="NCBIfam" id="TIGR02532">
    <property type="entry name" value="IV_pilin_GFxxxE"/>
    <property type="match status" value="1"/>
</dbReference>
<comment type="caution">
    <text evidence="2">The sequence shown here is derived from an EMBL/GenBank/DDBJ whole genome shotgun (WGS) entry which is preliminary data.</text>
</comment>
<reference evidence="2" key="1">
    <citation type="journal article" date="2014" name="Front. Microbiol.">
        <title>High frequency of phylogenetically diverse reductive dehalogenase-homologous genes in deep subseafloor sedimentary metagenomes.</title>
        <authorList>
            <person name="Kawai M."/>
            <person name="Futagami T."/>
            <person name="Toyoda A."/>
            <person name="Takaki Y."/>
            <person name="Nishi S."/>
            <person name="Hori S."/>
            <person name="Arai W."/>
            <person name="Tsubouchi T."/>
            <person name="Morono Y."/>
            <person name="Uchiyama I."/>
            <person name="Ito T."/>
            <person name="Fujiyama A."/>
            <person name="Inagaki F."/>
            <person name="Takami H."/>
        </authorList>
    </citation>
    <scope>NUCLEOTIDE SEQUENCE</scope>
    <source>
        <strain evidence="2">Expedition CK06-06</strain>
    </source>
</reference>
<dbReference type="AlphaFoldDB" id="X0TB54"/>
<feature type="transmembrane region" description="Helical" evidence="1">
    <location>
        <begin position="12"/>
        <end position="32"/>
    </location>
</feature>
<accession>X0TB54</accession>
<keyword evidence="1" id="KW-0812">Transmembrane</keyword>
<evidence type="ECO:0000313" key="2">
    <source>
        <dbReference type="EMBL" id="GAF90758.1"/>
    </source>
</evidence>
<keyword evidence="1" id="KW-0472">Membrane</keyword>